<dbReference type="EMBL" id="JAPDMZ010000039">
    <property type="protein sequence ID" value="KAK0554276.1"/>
    <property type="molecule type" value="Genomic_DNA"/>
</dbReference>
<dbReference type="Proteomes" id="UP001176517">
    <property type="component" value="Unassembled WGS sequence"/>
</dbReference>
<gene>
    <name evidence="3" type="ORF">OC846_002159</name>
</gene>
<evidence type="ECO:0000313" key="4">
    <source>
        <dbReference type="Proteomes" id="UP001176517"/>
    </source>
</evidence>
<feature type="signal peptide" evidence="2">
    <location>
        <begin position="1"/>
        <end position="21"/>
    </location>
</feature>
<dbReference type="PROSITE" id="PS51257">
    <property type="entry name" value="PROKAR_LIPOPROTEIN"/>
    <property type="match status" value="1"/>
</dbReference>
<name>A0AAN6GSK2_9BASI</name>
<feature type="region of interest" description="Disordered" evidence="1">
    <location>
        <begin position="401"/>
        <end position="437"/>
    </location>
</feature>
<reference evidence="3" key="1">
    <citation type="journal article" date="2023" name="PhytoFront">
        <title>Draft Genome Resources of Seven Strains of Tilletia horrida, Causal Agent of Kernel Smut of Rice.</title>
        <authorList>
            <person name="Khanal S."/>
            <person name="Antony Babu S."/>
            <person name="Zhou X.G."/>
        </authorList>
    </citation>
    <scope>NUCLEOTIDE SEQUENCE</scope>
    <source>
        <strain evidence="3">TX6</strain>
    </source>
</reference>
<protein>
    <submittedName>
        <fullName evidence="3">Uncharacterized protein</fullName>
    </submittedName>
</protein>
<proteinExistence type="predicted"/>
<keyword evidence="4" id="KW-1185">Reference proteome</keyword>
<sequence>MKVLNLSLPALLLSSLSACLAQQNTSATTTNPLDLDPAVNETADLSFAIESGNYLNYIHRTSLGSHTLLLTTPDAAQNGTENRFLYATPADNSGAFSIFQNGVNDTDPAPLSIYLYNDTVRTALGPGGLVGVTGDLLLSKNASMTLSIVGSVRAMRDYVEGNGTMHPIFNYTVTQLDSSVVWFSRRWLNQSTVVVNGTSQQVQLGMELRYEALNGTTFEVAPGVADVNGTLSQPTVRIVAPQGQNATVAFTVATNATQFGLLPSEEVFRSAASNDSDNAAREQMRFLTQSEKFMAGSWRFLTYFGRDTLFTLKLLTGNRVLSPVAVETVLGAALGRVNLTDGRVTHEETLGDYATFVNLGNGHPELGNDVFLDYKMQDTNFLLLPQLATYLLDYNGTSTTGSTNMTDDPMQGQGSGPGPFNATLSNSTDGSGSGNGIGDGMFNTTMTNSTTSNITEFALNFLNRTSSIQNGTTFMALLEANINYVLNLTAPFVQNATWDNLIANEVGIPVGNWRDSNAGLGGGTRAYDVNAAHIPAALYAIADLADAGIVLNATLANSTRAAAQFWEAEAPKFFYVSVNGTDASSRLTSFINATQLDQSLLYGKGSLNGTDGDNVTLSSGSDGTNRTFFGLSLYEDGTPVEVLHSDLGFALVFQRNISNETINAAADLLAPFPLGLATNVGLVCANPAIDSNTTHVESLSRSAYHGTVIWAFNAAMYALGFARVKAVCDGTADSLLQARMVRADWCDDDALMAKIDAAETMLWNGVNGAASEKYTEVHSWSWANDTGKFNVTPLSAFPGATEADAIQLWSFGFLGLTDPTMNATQSGNMTAPMNVTGSA</sequence>
<evidence type="ECO:0000256" key="1">
    <source>
        <dbReference type="SAM" id="MobiDB-lite"/>
    </source>
</evidence>
<accession>A0AAN6GSK2</accession>
<feature type="chain" id="PRO_5043050316" evidence="2">
    <location>
        <begin position="22"/>
        <end position="839"/>
    </location>
</feature>
<keyword evidence="2" id="KW-0732">Signal</keyword>
<dbReference type="AlphaFoldDB" id="A0AAN6GSK2"/>
<comment type="caution">
    <text evidence="3">The sequence shown here is derived from an EMBL/GenBank/DDBJ whole genome shotgun (WGS) entry which is preliminary data.</text>
</comment>
<evidence type="ECO:0000256" key="2">
    <source>
        <dbReference type="SAM" id="SignalP"/>
    </source>
</evidence>
<organism evidence="3 4">
    <name type="scientific">Tilletia horrida</name>
    <dbReference type="NCBI Taxonomy" id="155126"/>
    <lineage>
        <taxon>Eukaryota</taxon>
        <taxon>Fungi</taxon>
        <taxon>Dikarya</taxon>
        <taxon>Basidiomycota</taxon>
        <taxon>Ustilaginomycotina</taxon>
        <taxon>Exobasidiomycetes</taxon>
        <taxon>Tilletiales</taxon>
        <taxon>Tilletiaceae</taxon>
        <taxon>Tilletia</taxon>
    </lineage>
</organism>
<evidence type="ECO:0000313" key="3">
    <source>
        <dbReference type="EMBL" id="KAK0554276.1"/>
    </source>
</evidence>